<evidence type="ECO:0008006" key="5">
    <source>
        <dbReference type="Google" id="ProtNLM"/>
    </source>
</evidence>
<dbReference type="EMBL" id="CP017835">
    <property type="protein sequence ID" value="APJ05230.1"/>
    <property type="molecule type" value="Genomic_DNA"/>
</dbReference>
<proteinExistence type="inferred from homology"/>
<sequence length="145" mass="16861">MSKNKIEIGTQKSLFLYETKVRVGDLNYANHLGHDNLIKIIHDVRMSFLEKYNLGEINLEMNIGLIIANLNINYLGQSYLNDLLKINVFPGEIFNSSFEILYKIENQKELISICSTTMVCCDINKKRPVRIPEIFLKVLKYENFI</sequence>
<reference evidence="3 4" key="1">
    <citation type="submission" date="2016-10" db="EMBL/GenBank/DDBJ databases">
        <title>Silvanigrella aquatica sp. nov., isolated from a freshwater lake located in the Black Forest, Germany, description of Silvanigrellaceae fam. nov., Silvanigrellales ord. nov., reclassification of the order Bdellovibrionales in the class Oligoflexia, reclassification of the families Bacteriovoracaceae and Halobacteriovoraceae in the new order Bacteriovoracales ord. nov., and reclassification of the family Pseudobacteriovoracaceae in the order Oligoflexiales.</title>
        <authorList>
            <person name="Hahn M.W."/>
            <person name="Schmidt J."/>
            <person name="Koll U."/>
            <person name="Rohde M."/>
            <person name="Verbag S."/>
            <person name="Pitt A."/>
            <person name="Nakai R."/>
            <person name="Naganuma T."/>
            <person name="Lang E."/>
        </authorList>
    </citation>
    <scope>NUCLEOTIDE SEQUENCE [LARGE SCALE GENOMIC DNA]</scope>
    <source>
        <strain evidence="3 4">MWH-Nonnen-W8red</strain>
        <plasmid evidence="4">Plasmid pnonnen1</plasmid>
    </source>
</reference>
<dbReference type="RefSeq" id="WP_148698892.1">
    <property type="nucleotide sequence ID" value="NZ_CP017835.1"/>
</dbReference>
<dbReference type="PANTHER" id="PTHR31793">
    <property type="entry name" value="4-HYDROXYBENZOYL-COA THIOESTERASE FAMILY MEMBER"/>
    <property type="match status" value="1"/>
</dbReference>
<accession>A0A1L4D4X2</accession>
<dbReference type="CDD" id="cd00586">
    <property type="entry name" value="4HBT"/>
    <property type="match status" value="1"/>
</dbReference>
<keyword evidence="3" id="KW-0614">Plasmid</keyword>
<dbReference type="PANTHER" id="PTHR31793:SF27">
    <property type="entry name" value="NOVEL THIOESTERASE SUPERFAMILY DOMAIN AND SAPOSIN A-TYPE DOMAIN CONTAINING PROTEIN (0610012H03RIK)"/>
    <property type="match status" value="1"/>
</dbReference>
<evidence type="ECO:0000313" key="4">
    <source>
        <dbReference type="Proteomes" id="UP000184731"/>
    </source>
</evidence>
<comment type="similarity">
    <text evidence="1">Belongs to the 4-hydroxybenzoyl-CoA thioesterase family.</text>
</comment>
<dbReference type="GO" id="GO:0047617">
    <property type="term" value="F:fatty acyl-CoA hydrolase activity"/>
    <property type="evidence" value="ECO:0007669"/>
    <property type="project" value="TreeGrafter"/>
</dbReference>
<protein>
    <recommendedName>
        <fullName evidence="5">Thioesterase domain-containing protein</fullName>
    </recommendedName>
</protein>
<dbReference type="KEGG" id="saqi:AXG55_14500"/>
<evidence type="ECO:0000313" key="3">
    <source>
        <dbReference type="EMBL" id="APJ05230.1"/>
    </source>
</evidence>
<dbReference type="InterPro" id="IPR050563">
    <property type="entry name" value="4-hydroxybenzoyl-CoA_TE"/>
</dbReference>
<gene>
    <name evidence="3" type="ORF">AXG55_14500</name>
</gene>
<organism evidence="3 4">
    <name type="scientific">Silvanigrella aquatica</name>
    <dbReference type="NCBI Taxonomy" id="1915309"/>
    <lineage>
        <taxon>Bacteria</taxon>
        <taxon>Pseudomonadati</taxon>
        <taxon>Bdellovibrionota</taxon>
        <taxon>Oligoflexia</taxon>
        <taxon>Silvanigrellales</taxon>
        <taxon>Silvanigrellaceae</taxon>
        <taxon>Silvanigrella</taxon>
    </lineage>
</organism>
<geneLocation type="plasmid" evidence="4">
    <name>pnonnen1</name>
</geneLocation>
<evidence type="ECO:0000256" key="2">
    <source>
        <dbReference type="ARBA" id="ARBA00022801"/>
    </source>
</evidence>
<dbReference type="Pfam" id="PF13279">
    <property type="entry name" value="4HBT_2"/>
    <property type="match status" value="1"/>
</dbReference>
<dbReference type="OrthoDB" id="9791529at2"/>
<dbReference type="SUPFAM" id="SSF54637">
    <property type="entry name" value="Thioesterase/thiol ester dehydrase-isomerase"/>
    <property type="match status" value="1"/>
</dbReference>
<keyword evidence="4" id="KW-1185">Reference proteome</keyword>
<name>A0A1L4D4X2_9BACT</name>
<evidence type="ECO:0000256" key="1">
    <source>
        <dbReference type="ARBA" id="ARBA00005953"/>
    </source>
</evidence>
<keyword evidence="2" id="KW-0378">Hydrolase</keyword>
<dbReference type="AlphaFoldDB" id="A0A1L4D4X2"/>
<dbReference type="InterPro" id="IPR029069">
    <property type="entry name" value="HotDog_dom_sf"/>
</dbReference>
<dbReference type="Proteomes" id="UP000184731">
    <property type="component" value="Plasmid pnonnen1"/>
</dbReference>
<dbReference type="Gene3D" id="3.10.129.10">
    <property type="entry name" value="Hotdog Thioesterase"/>
    <property type="match status" value="1"/>
</dbReference>